<dbReference type="RefSeq" id="WP_268062834.1">
    <property type="nucleotide sequence ID" value="NZ_JAPQFJ010000027.1"/>
</dbReference>
<name>A0ABT4DDM8_9CLOT</name>
<evidence type="ECO:0000259" key="6">
    <source>
        <dbReference type="PROSITE" id="PS50885"/>
    </source>
</evidence>
<gene>
    <name evidence="7" type="ORF">OW729_17460</name>
</gene>
<dbReference type="Pfam" id="PF00672">
    <property type="entry name" value="HAMP"/>
    <property type="match status" value="1"/>
</dbReference>
<evidence type="ECO:0000256" key="4">
    <source>
        <dbReference type="SAM" id="Phobius"/>
    </source>
</evidence>
<keyword evidence="1 3" id="KW-0807">Transducer</keyword>
<feature type="domain" description="HAMP" evidence="6">
    <location>
        <begin position="199"/>
        <end position="251"/>
    </location>
</feature>
<dbReference type="PROSITE" id="PS50111">
    <property type="entry name" value="CHEMOTAXIS_TRANSDUC_2"/>
    <property type="match status" value="1"/>
</dbReference>
<sequence length="557" mass="61516">MKTIRGKLMTAFALLICILVAINIMFVTTAWNTQSKYKTINNNLILEGELKNVSTEVVGSIDELLFEYNEASLKKYNEGINDLNQILKFLNETLTESSSKAAYNTLSNITTGFIKDANGCIEALKNKNLKQANILFQEINVKNRFIQQRTNDLISIELKHSYNLQQALEKNFNMKLTIGIILLVAASLFGIGFATVFSGRVKDSLMKIVEATNEMSKGNLAQKLDIESNDETKIVGDNFNKMIENVSNLIEKTKAVSGEVNSAGEKLNVLSQNSLSNAKSISEVVAQIATGASEQAADTQKGADLTSQIQDKFEELVKNSDDMSEQAKEIVRVKDDGIEALDKLKIKTIENNKETKEVAANIEKLNDHSKNISNIIETITSISEQTNLLALNASIEAARAGEYGKGFAVVADEIRKLAEESDNSTKDIQVIISGIQNEIRRTVDMMNNMEIRSGEQNESVEHVSSGFESISNSIDNIRIRIENLNNSIMSIDEGNKLVVDSISSIASVSEESAAASEEVSASVDEQFKMMEEVEESTTKLNELTEELNTEINKFKLT</sequence>
<keyword evidence="4" id="KW-0812">Transmembrane</keyword>
<feature type="domain" description="Methyl-accepting transducer" evidence="5">
    <location>
        <begin position="270"/>
        <end position="527"/>
    </location>
</feature>
<dbReference type="EMBL" id="JAPQFJ010000027">
    <property type="protein sequence ID" value="MCY6960397.1"/>
    <property type="molecule type" value="Genomic_DNA"/>
</dbReference>
<evidence type="ECO:0000313" key="8">
    <source>
        <dbReference type="Proteomes" id="UP001144612"/>
    </source>
</evidence>
<evidence type="ECO:0000256" key="3">
    <source>
        <dbReference type="PROSITE-ProRule" id="PRU00284"/>
    </source>
</evidence>
<dbReference type="PROSITE" id="PS50885">
    <property type="entry name" value="HAMP"/>
    <property type="match status" value="1"/>
</dbReference>
<dbReference type="SMART" id="SM00283">
    <property type="entry name" value="MA"/>
    <property type="match status" value="1"/>
</dbReference>
<feature type="transmembrane region" description="Helical" evidence="4">
    <location>
        <begin position="176"/>
        <end position="197"/>
    </location>
</feature>
<evidence type="ECO:0000256" key="2">
    <source>
        <dbReference type="ARBA" id="ARBA00029447"/>
    </source>
</evidence>
<keyword evidence="4" id="KW-0472">Membrane</keyword>
<dbReference type="PANTHER" id="PTHR32089:SF112">
    <property type="entry name" value="LYSOZYME-LIKE PROTEIN-RELATED"/>
    <property type="match status" value="1"/>
</dbReference>
<dbReference type="Gene3D" id="1.10.287.950">
    <property type="entry name" value="Methyl-accepting chemotaxis protein"/>
    <property type="match status" value="1"/>
</dbReference>
<accession>A0ABT4DDM8</accession>
<dbReference type="Proteomes" id="UP001144612">
    <property type="component" value="Unassembled WGS sequence"/>
</dbReference>
<dbReference type="CDD" id="cd11386">
    <property type="entry name" value="MCP_signal"/>
    <property type="match status" value="1"/>
</dbReference>
<evidence type="ECO:0000256" key="1">
    <source>
        <dbReference type="ARBA" id="ARBA00023224"/>
    </source>
</evidence>
<dbReference type="InterPro" id="IPR003660">
    <property type="entry name" value="HAMP_dom"/>
</dbReference>
<dbReference type="Gene3D" id="6.10.340.10">
    <property type="match status" value="1"/>
</dbReference>
<evidence type="ECO:0000313" key="7">
    <source>
        <dbReference type="EMBL" id="MCY6960397.1"/>
    </source>
</evidence>
<dbReference type="SMART" id="SM00304">
    <property type="entry name" value="HAMP"/>
    <property type="match status" value="1"/>
</dbReference>
<keyword evidence="8" id="KW-1185">Reference proteome</keyword>
<proteinExistence type="inferred from homology"/>
<dbReference type="SUPFAM" id="SSF58104">
    <property type="entry name" value="Methyl-accepting chemotaxis protein (MCP) signaling domain"/>
    <property type="match status" value="1"/>
</dbReference>
<dbReference type="PRINTS" id="PR00260">
    <property type="entry name" value="CHEMTRNSDUCR"/>
</dbReference>
<dbReference type="CDD" id="cd06225">
    <property type="entry name" value="HAMP"/>
    <property type="match status" value="1"/>
</dbReference>
<protein>
    <submittedName>
        <fullName evidence="7">Methyl-accepting chemotaxis protein</fullName>
    </submittedName>
</protein>
<dbReference type="Pfam" id="PF00015">
    <property type="entry name" value="MCPsignal"/>
    <property type="match status" value="1"/>
</dbReference>
<reference evidence="7" key="1">
    <citation type="submission" date="2022-12" db="EMBL/GenBank/DDBJ databases">
        <title>Clostridium sp. nov., isolated from industrial wastewater.</title>
        <authorList>
            <person name="Jiayan W."/>
        </authorList>
    </citation>
    <scope>NUCLEOTIDE SEQUENCE</scope>
    <source>
        <strain evidence="7">ZC22-4</strain>
    </source>
</reference>
<dbReference type="PANTHER" id="PTHR32089">
    <property type="entry name" value="METHYL-ACCEPTING CHEMOTAXIS PROTEIN MCPB"/>
    <property type="match status" value="1"/>
</dbReference>
<dbReference type="InterPro" id="IPR004089">
    <property type="entry name" value="MCPsignal_dom"/>
</dbReference>
<comment type="similarity">
    <text evidence="2">Belongs to the methyl-accepting chemotaxis (MCP) protein family.</text>
</comment>
<organism evidence="7 8">
    <name type="scientific">Clostridium brassicae</name>
    <dbReference type="NCBI Taxonomy" id="2999072"/>
    <lineage>
        <taxon>Bacteria</taxon>
        <taxon>Bacillati</taxon>
        <taxon>Bacillota</taxon>
        <taxon>Clostridia</taxon>
        <taxon>Eubacteriales</taxon>
        <taxon>Clostridiaceae</taxon>
        <taxon>Clostridium</taxon>
    </lineage>
</organism>
<evidence type="ECO:0000259" key="5">
    <source>
        <dbReference type="PROSITE" id="PS50111"/>
    </source>
</evidence>
<dbReference type="InterPro" id="IPR004090">
    <property type="entry name" value="Chemotax_Me-accpt_rcpt"/>
</dbReference>
<comment type="caution">
    <text evidence="7">The sequence shown here is derived from an EMBL/GenBank/DDBJ whole genome shotgun (WGS) entry which is preliminary data.</text>
</comment>
<keyword evidence="4" id="KW-1133">Transmembrane helix</keyword>